<dbReference type="Proteomes" id="UP001642409">
    <property type="component" value="Unassembled WGS sequence"/>
</dbReference>
<sequence>MTAMTSHGVQNKMIENDLDTQILQNTSRSIEIQQVHVWIHLVKTDYLMHQLTYLNVLTYDIFYSFTYSTVQYSLKWHLQTTGNGYVKQNIQQVQYKQQYIIKQVSQLYRKYILQFFCPITVPNCRKYVKNDIVKIDLKRIHLLFCGLKNSWVNFQKLVSNAQIVFPISFYTYSQLKQFIFLMMLFGTVVVLHL</sequence>
<reference evidence="1" key="1">
    <citation type="submission" date="2023-06" db="EMBL/GenBank/DDBJ databases">
        <authorList>
            <person name="Kurt Z."/>
        </authorList>
    </citation>
    <scope>NUCLEOTIDE SEQUENCE</scope>
</reference>
<name>A0AA86UIZ0_9EUKA</name>
<dbReference type="EMBL" id="CATOUU010000697">
    <property type="protein sequence ID" value="CAI9941818.1"/>
    <property type="molecule type" value="Genomic_DNA"/>
</dbReference>
<evidence type="ECO:0000313" key="1">
    <source>
        <dbReference type="EMBL" id="CAI9941818.1"/>
    </source>
</evidence>
<organism evidence="1">
    <name type="scientific">Hexamita inflata</name>
    <dbReference type="NCBI Taxonomy" id="28002"/>
    <lineage>
        <taxon>Eukaryota</taxon>
        <taxon>Metamonada</taxon>
        <taxon>Diplomonadida</taxon>
        <taxon>Hexamitidae</taxon>
        <taxon>Hexamitinae</taxon>
        <taxon>Hexamita</taxon>
    </lineage>
</organism>
<comment type="caution">
    <text evidence="1">The sequence shown here is derived from an EMBL/GenBank/DDBJ whole genome shotgun (WGS) entry which is preliminary data.</text>
</comment>
<dbReference type="AlphaFoldDB" id="A0AA86UIZ0"/>
<dbReference type="EMBL" id="CAXDID020000030">
    <property type="protein sequence ID" value="CAL5993211.1"/>
    <property type="molecule type" value="Genomic_DNA"/>
</dbReference>
<gene>
    <name evidence="2" type="ORF">HINF_LOCUS12951</name>
    <name evidence="1" type="ORF">HINF_LOCUS29463</name>
</gene>
<evidence type="ECO:0000313" key="2">
    <source>
        <dbReference type="EMBL" id="CAL5993211.1"/>
    </source>
</evidence>
<accession>A0AA86UIZ0</accession>
<protein>
    <submittedName>
        <fullName evidence="2">Hypothetical_protein</fullName>
    </submittedName>
</protein>
<reference evidence="2 3" key="2">
    <citation type="submission" date="2024-07" db="EMBL/GenBank/DDBJ databases">
        <authorList>
            <person name="Akdeniz Z."/>
        </authorList>
    </citation>
    <scope>NUCLEOTIDE SEQUENCE [LARGE SCALE GENOMIC DNA]</scope>
</reference>
<evidence type="ECO:0000313" key="3">
    <source>
        <dbReference type="Proteomes" id="UP001642409"/>
    </source>
</evidence>
<keyword evidence="3" id="KW-1185">Reference proteome</keyword>
<proteinExistence type="predicted"/>